<reference evidence="3" key="1">
    <citation type="journal article" date="2019" name="Int. J. Syst. Evol. Microbiol.">
        <title>The Global Catalogue of Microorganisms (GCM) 10K type strain sequencing project: providing services to taxonomists for standard genome sequencing and annotation.</title>
        <authorList>
            <consortium name="The Broad Institute Genomics Platform"/>
            <consortium name="The Broad Institute Genome Sequencing Center for Infectious Disease"/>
            <person name="Wu L."/>
            <person name="Ma J."/>
        </authorList>
    </citation>
    <scope>NUCLEOTIDE SEQUENCE [LARGE SCALE GENOMIC DNA]</scope>
    <source>
        <strain evidence="3">CGMCC 4.7289</strain>
    </source>
</reference>
<evidence type="ECO:0000313" key="2">
    <source>
        <dbReference type="EMBL" id="MFC4133858.1"/>
    </source>
</evidence>
<keyword evidence="3" id="KW-1185">Reference proteome</keyword>
<keyword evidence="1" id="KW-0472">Membrane</keyword>
<organism evidence="2 3">
    <name type="scientific">Hamadaea flava</name>
    <dbReference type="NCBI Taxonomy" id="1742688"/>
    <lineage>
        <taxon>Bacteria</taxon>
        <taxon>Bacillati</taxon>
        <taxon>Actinomycetota</taxon>
        <taxon>Actinomycetes</taxon>
        <taxon>Micromonosporales</taxon>
        <taxon>Micromonosporaceae</taxon>
        <taxon>Hamadaea</taxon>
    </lineage>
</organism>
<feature type="transmembrane region" description="Helical" evidence="1">
    <location>
        <begin position="46"/>
        <end position="67"/>
    </location>
</feature>
<comment type="caution">
    <text evidence="2">The sequence shown here is derived from an EMBL/GenBank/DDBJ whole genome shotgun (WGS) entry which is preliminary data.</text>
</comment>
<dbReference type="EMBL" id="JBHSAY010000015">
    <property type="protein sequence ID" value="MFC4133858.1"/>
    <property type="molecule type" value="Genomic_DNA"/>
</dbReference>
<proteinExistence type="predicted"/>
<keyword evidence="1" id="KW-0812">Transmembrane</keyword>
<dbReference type="Proteomes" id="UP001595816">
    <property type="component" value="Unassembled WGS sequence"/>
</dbReference>
<evidence type="ECO:0000256" key="1">
    <source>
        <dbReference type="SAM" id="Phobius"/>
    </source>
</evidence>
<name>A0ABV8LTJ7_9ACTN</name>
<dbReference type="RefSeq" id="WP_253761942.1">
    <property type="nucleotide sequence ID" value="NZ_JAMZDZ010000001.1"/>
</dbReference>
<keyword evidence="1" id="KW-1133">Transmembrane helix</keyword>
<accession>A0ABV8LTJ7</accession>
<protein>
    <submittedName>
        <fullName evidence="2">Uncharacterized protein</fullName>
    </submittedName>
</protein>
<sequence>MAAFYYLTLPIFGVLGLLGWLALAGFWFLAVVTTVLAMAALIGRNAYARAAVTGILAIVAAVAVWHANWLDIYLKSQLWLHQDSLSRLASAHQAGTLPTNTALPWQIRYLSIDGHAHHQTGSNTDALYLPMWENWRGEAGGGLVHLNEPPDKDTIIGTAAGGVGWPDRYLGNGWWWVEGG</sequence>
<gene>
    <name evidence="2" type="ORF">ACFOZ4_24865</name>
</gene>
<feature type="transmembrane region" description="Helical" evidence="1">
    <location>
        <begin position="12"/>
        <end position="39"/>
    </location>
</feature>
<evidence type="ECO:0000313" key="3">
    <source>
        <dbReference type="Proteomes" id="UP001595816"/>
    </source>
</evidence>